<reference evidence="1" key="1">
    <citation type="submission" date="2020-04" db="EMBL/GenBank/DDBJ databases">
        <title>Deep metagenomics examines the oral microbiome during advanced dental caries in children, revealing novel taxa and co-occurrences with host molecules.</title>
        <authorList>
            <person name="Baker J.L."/>
            <person name="Morton J.T."/>
            <person name="Dinis M."/>
            <person name="Alvarez R."/>
            <person name="Tran N.C."/>
            <person name="Knight R."/>
            <person name="Edlund A."/>
        </authorList>
    </citation>
    <scope>NUCLEOTIDE SEQUENCE</scope>
    <source>
        <strain evidence="1">JCVI_32_bin.50</strain>
    </source>
</reference>
<dbReference type="RefSeq" id="WP_278491072.1">
    <property type="nucleotide sequence ID" value="NZ_JABZTM010000133.1"/>
</dbReference>
<protein>
    <submittedName>
        <fullName evidence="1">Uncharacterized protein</fullName>
    </submittedName>
</protein>
<evidence type="ECO:0000313" key="1">
    <source>
        <dbReference type="EMBL" id="MBF1447711.1"/>
    </source>
</evidence>
<sequence length="239" mass="27305">MKEETYRSELASVANIFTFVGYNKQKNANKIADESSPLFVNRRVEKDTLQVNAERTSLKYSYVIVPKATNKIIPGYLAFLMNTTPWKVLLANSGEFFKGTLSPISIKALKKLLIVLIPFEEQEACALLNTIISFQYDDVGEKKNFPSNIKLAYEYFENIADIISLEIFLGDFEGNADISVLSAWIEKSKIYKETPNVKQGIMNLLDSIFSSNDILRGRMNKMRMYIDEHANTIFNHFPK</sequence>
<organism evidence="1 2">
    <name type="scientific">Prevotella nigrescens</name>
    <dbReference type="NCBI Taxonomy" id="28133"/>
    <lineage>
        <taxon>Bacteria</taxon>
        <taxon>Pseudomonadati</taxon>
        <taxon>Bacteroidota</taxon>
        <taxon>Bacteroidia</taxon>
        <taxon>Bacteroidales</taxon>
        <taxon>Prevotellaceae</taxon>
        <taxon>Prevotella</taxon>
    </lineage>
</organism>
<dbReference type="EMBL" id="JABZTM010000133">
    <property type="protein sequence ID" value="MBF1447711.1"/>
    <property type="molecule type" value="Genomic_DNA"/>
</dbReference>
<gene>
    <name evidence="1" type="ORF">HXN55_10080</name>
</gene>
<dbReference type="AlphaFoldDB" id="A0A9D6AAQ8"/>
<comment type="caution">
    <text evidence="1">The sequence shown here is derived from an EMBL/GenBank/DDBJ whole genome shotgun (WGS) entry which is preliminary data.</text>
</comment>
<dbReference type="Proteomes" id="UP000787419">
    <property type="component" value="Unassembled WGS sequence"/>
</dbReference>
<proteinExistence type="predicted"/>
<accession>A0A9D6AAQ8</accession>
<dbReference type="SUPFAM" id="SSF116734">
    <property type="entry name" value="DNA methylase specificity domain"/>
    <property type="match status" value="1"/>
</dbReference>
<name>A0A9D6AAQ8_9BACT</name>
<evidence type="ECO:0000313" key="2">
    <source>
        <dbReference type="Proteomes" id="UP000787419"/>
    </source>
</evidence>